<sequence length="59" mass="6555">MGWNHRAAGNGDKFAQDNIGSLYERSEGVLKGKTVGMDWYEMLAGKGHTRAKDSVRIDE</sequence>
<proteinExistence type="predicted"/>
<evidence type="ECO:0000313" key="2">
    <source>
        <dbReference type="Proteomes" id="UP000078512"/>
    </source>
</evidence>
<protein>
    <submittedName>
        <fullName evidence="1">Uncharacterized protein</fullName>
    </submittedName>
</protein>
<dbReference type="Gene3D" id="1.25.40.10">
    <property type="entry name" value="Tetratricopeptide repeat domain"/>
    <property type="match status" value="1"/>
</dbReference>
<reference evidence="1 2" key="1">
    <citation type="submission" date="2016-05" db="EMBL/GenBank/DDBJ databases">
        <title>Genome sequencing reveals origins of a unique bacterial endosymbiosis in the earliest lineages of terrestrial Fungi.</title>
        <authorList>
            <consortium name="DOE Joint Genome Institute"/>
            <person name="Uehling J."/>
            <person name="Gryganskyi A."/>
            <person name="Hameed K."/>
            <person name="Tschaplinski T."/>
            <person name="Misztal P."/>
            <person name="Wu S."/>
            <person name="Desiro A."/>
            <person name="Vande Pol N."/>
            <person name="Du Z.-Y."/>
            <person name="Zienkiewicz A."/>
            <person name="Zienkiewicz K."/>
            <person name="Morin E."/>
            <person name="Tisserant E."/>
            <person name="Splivallo R."/>
            <person name="Hainaut M."/>
            <person name="Henrissat B."/>
            <person name="Ohm R."/>
            <person name="Kuo A."/>
            <person name="Yan J."/>
            <person name="Lipzen A."/>
            <person name="Nolan M."/>
            <person name="Labutti K."/>
            <person name="Barry K."/>
            <person name="Goldstein A."/>
            <person name="Labbe J."/>
            <person name="Schadt C."/>
            <person name="Tuskan G."/>
            <person name="Grigoriev I."/>
            <person name="Martin F."/>
            <person name="Vilgalys R."/>
            <person name="Bonito G."/>
        </authorList>
    </citation>
    <scope>NUCLEOTIDE SEQUENCE [LARGE SCALE GENOMIC DNA]</scope>
    <source>
        <strain evidence="1 2">AG-77</strain>
    </source>
</reference>
<dbReference type="SUPFAM" id="SSF81901">
    <property type="entry name" value="HCP-like"/>
    <property type="match status" value="1"/>
</dbReference>
<dbReference type="InterPro" id="IPR011990">
    <property type="entry name" value="TPR-like_helical_dom_sf"/>
</dbReference>
<dbReference type="Proteomes" id="UP000078512">
    <property type="component" value="Unassembled WGS sequence"/>
</dbReference>
<accession>A0A197JL88</accession>
<organism evidence="1 2">
    <name type="scientific">Linnemannia elongata AG-77</name>
    <dbReference type="NCBI Taxonomy" id="1314771"/>
    <lineage>
        <taxon>Eukaryota</taxon>
        <taxon>Fungi</taxon>
        <taxon>Fungi incertae sedis</taxon>
        <taxon>Mucoromycota</taxon>
        <taxon>Mortierellomycotina</taxon>
        <taxon>Mortierellomycetes</taxon>
        <taxon>Mortierellales</taxon>
        <taxon>Mortierellaceae</taxon>
        <taxon>Linnemannia</taxon>
    </lineage>
</organism>
<dbReference type="OrthoDB" id="2384430at2759"/>
<name>A0A197JL88_9FUNG</name>
<dbReference type="AlphaFoldDB" id="A0A197JL88"/>
<evidence type="ECO:0000313" key="1">
    <source>
        <dbReference type="EMBL" id="OAQ25733.1"/>
    </source>
</evidence>
<dbReference type="EMBL" id="KV442075">
    <property type="protein sequence ID" value="OAQ25733.1"/>
    <property type="molecule type" value="Genomic_DNA"/>
</dbReference>
<keyword evidence="2" id="KW-1185">Reference proteome</keyword>
<gene>
    <name evidence="1" type="ORF">K457DRAFT_745298</name>
</gene>